<accession>A0ABS5TAN8</accession>
<dbReference type="EMBL" id="JAHBAY010000001">
    <property type="protein sequence ID" value="MBT0768132.1"/>
    <property type="molecule type" value="Genomic_DNA"/>
</dbReference>
<feature type="compositionally biased region" description="Basic and acidic residues" evidence="1">
    <location>
        <begin position="37"/>
        <end position="47"/>
    </location>
</feature>
<feature type="compositionally biased region" description="Low complexity" evidence="1">
    <location>
        <begin position="69"/>
        <end position="84"/>
    </location>
</feature>
<organism evidence="2 3">
    <name type="scientific">Kineosporia corallincola</name>
    <dbReference type="NCBI Taxonomy" id="2835133"/>
    <lineage>
        <taxon>Bacteria</taxon>
        <taxon>Bacillati</taxon>
        <taxon>Actinomycetota</taxon>
        <taxon>Actinomycetes</taxon>
        <taxon>Kineosporiales</taxon>
        <taxon>Kineosporiaceae</taxon>
        <taxon>Kineosporia</taxon>
    </lineage>
</organism>
<sequence>MSGSAQGSQAARPARQAAADVEVRGVPQPAVAARGATAEESRASAERVSRAVAEQLIATSRRVAPAAVVPVDPSQDPVGQPADAGPRDAARGGRSRQAHRLRVGWHTASSPVLAGLTRPTASAGVLLGRGADGAAVRATLFRRTPVRMVLVGRHRLARLMLLRAAVSGARPLVLAGEPVAWEGFRSRLGATGTGMSVLWADAPFRLGGSVAEPLFVIRSADETVTGPIRKPAAGPAGDVLLDDMALDGPTRPVRKDADTIRRAIELSRRGADRPDPKAPGNSAAPGNTAARGHHAAFGLGTASSRNTLSGGNTGPIRKGVTHPGDVTSAPDDLADEAAGWSGGWWRCDAQLLPRVGAEAMAGLRRNDLLVTTRLGREDAERLCSSRLVGDLRPGQLTGLMDDFVVVVADGRARVVALDITPGEEGLLGSPLH</sequence>
<feature type="region of interest" description="Disordered" evidence="1">
    <location>
        <begin position="1"/>
        <end position="47"/>
    </location>
</feature>
<gene>
    <name evidence="2" type="ORF">KIH74_04315</name>
</gene>
<proteinExistence type="predicted"/>
<dbReference type="RefSeq" id="WP_214154386.1">
    <property type="nucleotide sequence ID" value="NZ_JAHBAY010000001.1"/>
</dbReference>
<comment type="caution">
    <text evidence="2">The sequence shown here is derived from an EMBL/GenBank/DDBJ whole genome shotgun (WGS) entry which is preliminary data.</text>
</comment>
<evidence type="ECO:0000313" key="2">
    <source>
        <dbReference type="EMBL" id="MBT0768132.1"/>
    </source>
</evidence>
<evidence type="ECO:0000313" key="3">
    <source>
        <dbReference type="Proteomes" id="UP001197247"/>
    </source>
</evidence>
<protein>
    <submittedName>
        <fullName evidence="2">Uncharacterized protein</fullName>
    </submittedName>
</protein>
<dbReference type="Proteomes" id="UP001197247">
    <property type="component" value="Unassembled WGS sequence"/>
</dbReference>
<keyword evidence="3" id="KW-1185">Reference proteome</keyword>
<feature type="compositionally biased region" description="Low complexity" evidence="1">
    <location>
        <begin position="1"/>
        <end position="19"/>
    </location>
</feature>
<name>A0ABS5TAN8_9ACTN</name>
<reference evidence="2 3" key="1">
    <citation type="submission" date="2021-05" db="EMBL/GenBank/DDBJ databases">
        <title>Kineosporia and Streptomyces sp. nov. two new marine actinobacteria isolated from Coral.</title>
        <authorList>
            <person name="Buangrab K."/>
            <person name="Sutthacheep M."/>
            <person name="Yeemin T."/>
            <person name="Harunari E."/>
            <person name="Igarashi Y."/>
            <person name="Kanchanasin P."/>
            <person name="Tanasupawat S."/>
            <person name="Phongsopitanun W."/>
        </authorList>
    </citation>
    <scope>NUCLEOTIDE SEQUENCE [LARGE SCALE GENOMIC DNA]</scope>
    <source>
        <strain evidence="2 3">J2-2</strain>
    </source>
</reference>
<feature type="compositionally biased region" description="Polar residues" evidence="1">
    <location>
        <begin position="301"/>
        <end position="310"/>
    </location>
</feature>
<evidence type="ECO:0000256" key="1">
    <source>
        <dbReference type="SAM" id="MobiDB-lite"/>
    </source>
</evidence>
<feature type="region of interest" description="Disordered" evidence="1">
    <location>
        <begin position="69"/>
        <end position="99"/>
    </location>
</feature>
<feature type="region of interest" description="Disordered" evidence="1">
    <location>
        <begin position="265"/>
        <end position="331"/>
    </location>
</feature>
<feature type="compositionally biased region" description="Basic and acidic residues" evidence="1">
    <location>
        <begin position="265"/>
        <end position="276"/>
    </location>
</feature>